<feature type="non-terminal residue" evidence="1">
    <location>
        <position position="120"/>
    </location>
</feature>
<accession>A0A9N9JHP7</accession>
<sequence length="120" mass="14069">DSNNFRKITSLAYEKMKKKGTLGHYSYLNIRDEICYSHYLDIIKPDRHSKKHYLTEIKPTNVIDNKPVTSSYDIHNLTFAEQERQETSKEPVQDDNDKVEEVAVEKNDAFLLAFNNISSW</sequence>
<keyword evidence="2" id="KW-1185">Reference proteome</keyword>
<proteinExistence type="predicted"/>
<name>A0A9N9JHP7_9GLOM</name>
<dbReference type="AlphaFoldDB" id="A0A9N9JHP7"/>
<dbReference type="Proteomes" id="UP000789759">
    <property type="component" value="Unassembled WGS sequence"/>
</dbReference>
<dbReference type="EMBL" id="CAJVQA010023034">
    <property type="protein sequence ID" value="CAG8776675.1"/>
    <property type="molecule type" value="Genomic_DNA"/>
</dbReference>
<evidence type="ECO:0000313" key="2">
    <source>
        <dbReference type="Proteomes" id="UP000789759"/>
    </source>
</evidence>
<dbReference type="OrthoDB" id="2480633at2759"/>
<reference evidence="1" key="1">
    <citation type="submission" date="2021-06" db="EMBL/GenBank/DDBJ databases">
        <authorList>
            <person name="Kallberg Y."/>
            <person name="Tangrot J."/>
            <person name="Rosling A."/>
        </authorList>
    </citation>
    <scope>NUCLEOTIDE SEQUENCE</scope>
    <source>
        <strain evidence="1">FL966</strain>
    </source>
</reference>
<evidence type="ECO:0000313" key="1">
    <source>
        <dbReference type="EMBL" id="CAG8776675.1"/>
    </source>
</evidence>
<protein>
    <submittedName>
        <fullName evidence="1">13112_t:CDS:1</fullName>
    </submittedName>
</protein>
<organism evidence="1 2">
    <name type="scientific">Cetraspora pellucida</name>
    <dbReference type="NCBI Taxonomy" id="1433469"/>
    <lineage>
        <taxon>Eukaryota</taxon>
        <taxon>Fungi</taxon>
        <taxon>Fungi incertae sedis</taxon>
        <taxon>Mucoromycota</taxon>
        <taxon>Glomeromycotina</taxon>
        <taxon>Glomeromycetes</taxon>
        <taxon>Diversisporales</taxon>
        <taxon>Gigasporaceae</taxon>
        <taxon>Cetraspora</taxon>
    </lineage>
</organism>
<gene>
    <name evidence="1" type="ORF">CPELLU_LOCUS16158</name>
</gene>
<comment type="caution">
    <text evidence="1">The sequence shown here is derived from an EMBL/GenBank/DDBJ whole genome shotgun (WGS) entry which is preliminary data.</text>
</comment>